<evidence type="ECO:0000313" key="6">
    <source>
        <dbReference type="EMBL" id="EAH0219771.1"/>
    </source>
</evidence>
<dbReference type="Proteomes" id="UP000517258">
    <property type="component" value="Unassembled WGS sequence"/>
</dbReference>
<dbReference type="Proteomes" id="UP000413786">
    <property type="component" value="Unassembled WGS sequence"/>
</dbReference>
<name>A0A3T2JEJ3_LISMN</name>
<accession>A0A3T2JEJ3</accession>
<dbReference type="EMBL" id="AABGFX010000027">
    <property type="protein sequence ID" value="EAH3128758.1"/>
    <property type="molecule type" value="Genomic_DNA"/>
</dbReference>
<comment type="caution">
    <text evidence="6">The sequence shown here is derived from an EMBL/GenBank/DDBJ whole genome shotgun (WGS) entry which is preliminary data.</text>
</comment>
<dbReference type="EMBL" id="AAAPCR010000017">
    <property type="protein sequence ID" value="EAD8147280.1"/>
    <property type="molecule type" value="Genomic_DNA"/>
</dbReference>
<sequence>MNNIKQAIIKLETILENGNAIESGSFVKYSVIKNILNLLEKDQELKIIEMEVELNGVEDSIENAALLEKRLSEAKSLVEDLASTINSLEIKVNSKEEIREAEKSIKLRHFATPSTDF</sequence>
<dbReference type="EMBL" id="AABEVI010000023">
    <property type="protein sequence ID" value="EAH0219771.1"/>
    <property type="molecule type" value="Genomic_DNA"/>
</dbReference>
<dbReference type="Proteomes" id="UP000332711">
    <property type="component" value="Unassembled WGS sequence"/>
</dbReference>
<evidence type="ECO:0000313" key="3">
    <source>
        <dbReference type="EMBL" id="EAC4553048.1"/>
    </source>
</evidence>
<feature type="coiled-coil region" evidence="1">
    <location>
        <begin position="57"/>
        <end position="98"/>
    </location>
</feature>
<evidence type="ECO:0000256" key="1">
    <source>
        <dbReference type="SAM" id="Coils"/>
    </source>
</evidence>
<evidence type="ECO:0000313" key="11">
    <source>
        <dbReference type="Proteomes" id="UP000413786"/>
    </source>
</evidence>
<evidence type="ECO:0000313" key="9">
    <source>
        <dbReference type="Proteomes" id="UP000339309"/>
    </source>
</evidence>
<evidence type="ECO:0000313" key="14">
    <source>
        <dbReference type="Proteomes" id="UP000529135"/>
    </source>
</evidence>
<evidence type="ECO:0000313" key="5">
    <source>
        <dbReference type="EMBL" id="EAE5604893.1"/>
    </source>
</evidence>
<evidence type="ECO:0000313" key="10">
    <source>
        <dbReference type="Proteomes" id="UP000371553"/>
    </source>
</evidence>
<evidence type="ECO:0000313" key="7">
    <source>
        <dbReference type="EMBL" id="EAH1616654.1"/>
    </source>
</evidence>
<reference evidence="3 9" key="2">
    <citation type="submission" date="2018-06" db="EMBL/GenBank/DDBJ databases">
        <authorList>
            <consortium name="PulseNet: The National Subtyping Network for Foodborne Disease Surveillance"/>
            <person name="Tarr C.L."/>
            <person name="Trees E."/>
            <person name="Katz L.S."/>
            <person name="Carleton-Romer H.A."/>
            <person name="Stroika S."/>
            <person name="Kucerova Z."/>
            <person name="Roache K.F."/>
            <person name="Sabol A.L."/>
            <person name="Besser J."/>
            <person name="Gerner-Smidt P."/>
        </authorList>
    </citation>
    <scope>NUCLEOTIDE SEQUENCE [LARGE SCALE GENOMIC DNA]</scope>
    <source>
        <strain evidence="3 9">2015L-6227</strain>
    </source>
</reference>
<dbReference type="EMBL" id="AAASTI010000007">
    <property type="protein sequence ID" value="EAE5604893.1"/>
    <property type="molecule type" value="Genomic_DNA"/>
</dbReference>
<evidence type="ECO:0000313" key="2">
    <source>
        <dbReference type="EMBL" id="EAC4484324.1"/>
    </source>
</evidence>
<reference evidence="12 13" key="3">
    <citation type="submission" date="2019-04" db="EMBL/GenBank/DDBJ databases">
        <authorList>
            <person name="Ashton P.M."/>
            <person name="Dallman T."/>
            <person name="Nair S."/>
            <person name="De Pinna E."/>
            <person name="Peters T."/>
            <person name="Grant K."/>
        </authorList>
    </citation>
    <scope>NUCLEOTIDE SEQUENCE [LARGE SCALE GENOMIC DNA]</scope>
    <source>
        <strain evidence="7 13">562417</strain>
        <strain evidence="8 14">562428</strain>
        <strain evidence="6 12">563356</strain>
        <strain evidence="2 11">688377</strain>
        <strain evidence="5">RL15000440</strain>
    </source>
</reference>
<dbReference type="EMBL" id="AABFMV010000017">
    <property type="protein sequence ID" value="EAH1616654.1"/>
    <property type="molecule type" value="Genomic_DNA"/>
</dbReference>
<dbReference type="Proteomes" id="UP000529135">
    <property type="component" value="Unassembled WGS sequence"/>
</dbReference>
<dbReference type="AlphaFoldDB" id="A0A3T2JEJ3"/>
<dbReference type="EMBL" id="AAAIJX010000024">
    <property type="protein sequence ID" value="EAC4484324.1"/>
    <property type="molecule type" value="Genomic_DNA"/>
</dbReference>
<keyword evidence="1" id="KW-0175">Coiled coil</keyword>
<reference evidence="4 10" key="1">
    <citation type="submission" date="2018-06" db="EMBL/GenBank/DDBJ databases">
        <authorList>
            <consortium name="GenomeTrakr: Next Generation Sequencing Network for Food Pathogen Tracability"/>
        </authorList>
    </citation>
    <scope>NUCLEOTIDE SEQUENCE [LARGE SCALE GENOMIC DNA]</scope>
    <source>
        <strain evidence="4 10">NYAG13B12507-5</strain>
    </source>
</reference>
<evidence type="ECO:0000313" key="8">
    <source>
        <dbReference type="EMBL" id="EAH3128758.1"/>
    </source>
</evidence>
<evidence type="ECO:0000313" key="13">
    <source>
        <dbReference type="Proteomes" id="UP000525068"/>
    </source>
</evidence>
<gene>
    <name evidence="3" type="ORF">ABZ57_11175</name>
    <name evidence="4" type="ORF">CD20_14460</name>
    <name evidence="7" type="ORF">D4271_14650</name>
    <name evidence="6" type="ORF">D4D89_15745</name>
    <name evidence="8" type="ORF">D5M70_15735</name>
    <name evidence="2" type="ORF">E0I39_15635</name>
    <name evidence="5" type="ORF">E1X78_12340</name>
</gene>
<evidence type="ECO:0000313" key="12">
    <source>
        <dbReference type="Proteomes" id="UP000517258"/>
    </source>
</evidence>
<proteinExistence type="predicted"/>
<dbReference type="Proteomes" id="UP000371553">
    <property type="component" value="Unassembled WGS sequence"/>
</dbReference>
<dbReference type="EMBL" id="AAAIKW010000008">
    <property type="protein sequence ID" value="EAC4553048.1"/>
    <property type="molecule type" value="Genomic_DNA"/>
</dbReference>
<organism evidence="6 12">
    <name type="scientific">Listeria monocytogenes</name>
    <dbReference type="NCBI Taxonomy" id="1639"/>
    <lineage>
        <taxon>Bacteria</taxon>
        <taxon>Bacillati</taxon>
        <taxon>Bacillota</taxon>
        <taxon>Bacilli</taxon>
        <taxon>Bacillales</taxon>
        <taxon>Listeriaceae</taxon>
        <taxon>Listeria</taxon>
    </lineage>
</organism>
<dbReference type="Proteomes" id="UP000339309">
    <property type="component" value="Unassembled WGS sequence"/>
</dbReference>
<evidence type="ECO:0000313" key="4">
    <source>
        <dbReference type="EMBL" id="EAD8147280.1"/>
    </source>
</evidence>
<protein>
    <submittedName>
        <fullName evidence="6">Uncharacterized protein</fullName>
    </submittedName>
</protein>
<dbReference type="Proteomes" id="UP000525068">
    <property type="component" value="Unassembled WGS sequence"/>
</dbReference>